<evidence type="ECO:0000256" key="2">
    <source>
        <dbReference type="ARBA" id="ARBA00012438"/>
    </source>
</evidence>
<keyword evidence="4" id="KW-0808">Transferase</keyword>
<dbReference type="Pfam" id="PF07730">
    <property type="entry name" value="HisKA_3"/>
    <property type="match status" value="1"/>
</dbReference>
<feature type="transmembrane region" description="Helical" evidence="9">
    <location>
        <begin position="43"/>
        <end position="62"/>
    </location>
</feature>
<dbReference type="Gene3D" id="3.30.565.10">
    <property type="entry name" value="Histidine kinase-like ATPase, C-terminal domain"/>
    <property type="match status" value="1"/>
</dbReference>
<dbReference type="SMART" id="SM00387">
    <property type="entry name" value="HATPase_c"/>
    <property type="match status" value="1"/>
</dbReference>
<feature type="transmembrane region" description="Helical" evidence="9">
    <location>
        <begin position="99"/>
        <end position="122"/>
    </location>
</feature>
<gene>
    <name evidence="11" type="ORF">WHI96_12765</name>
</gene>
<dbReference type="EMBL" id="JBEDNP010000006">
    <property type="protein sequence ID" value="MEQ3539701.1"/>
    <property type="molecule type" value="Genomic_DNA"/>
</dbReference>
<evidence type="ECO:0000256" key="1">
    <source>
        <dbReference type="ARBA" id="ARBA00000085"/>
    </source>
</evidence>
<evidence type="ECO:0000256" key="7">
    <source>
        <dbReference type="ARBA" id="ARBA00022840"/>
    </source>
</evidence>
<dbReference type="GO" id="GO:0016301">
    <property type="term" value="F:kinase activity"/>
    <property type="evidence" value="ECO:0007669"/>
    <property type="project" value="UniProtKB-KW"/>
</dbReference>
<evidence type="ECO:0000256" key="9">
    <source>
        <dbReference type="SAM" id="Phobius"/>
    </source>
</evidence>
<comment type="caution">
    <text evidence="11">The sequence shown here is derived from an EMBL/GenBank/DDBJ whole genome shotgun (WGS) entry which is preliminary data.</text>
</comment>
<evidence type="ECO:0000259" key="10">
    <source>
        <dbReference type="SMART" id="SM00387"/>
    </source>
</evidence>
<proteinExistence type="predicted"/>
<dbReference type="InterPro" id="IPR050482">
    <property type="entry name" value="Sensor_HK_TwoCompSys"/>
</dbReference>
<dbReference type="Proteomes" id="UP001464923">
    <property type="component" value="Unassembled WGS sequence"/>
</dbReference>
<dbReference type="CDD" id="cd16917">
    <property type="entry name" value="HATPase_UhpB-NarQ-NarX-like"/>
    <property type="match status" value="1"/>
</dbReference>
<dbReference type="PANTHER" id="PTHR24421:SF10">
    <property type="entry name" value="NITRATE_NITRITE SENSOR PROTEIN NARQ"/>
    <property type="match status" value="1"/>
</dbReference>
<feature type="transmembrane region" description="Helical" evidence="9">
    <location>
        <begin position="293"/>
        <end position="313"/>
    </location>
</feature>
<keyword evidence="6 11" id="KW-0418">Kinase</keyword>
<feature type="transmembrane region" description="Helical" evidence="9">
    <location>
        <begin position="227"/>
        <end position="251"/>
    </location>
</feature>
<name>A0ABV1JVH5_9PSEU</name>
<dbReference type="SUPFAM" id="SSF55874">
    <property type="entry name" value="ATPase domain of HSP90 chaperone/DNA topoisomerase II/histidine kinase"/>
    <property type="match status" value="1"/>
</dbReference>
<feature type="transmembrane region" description="Helical" evidence="9">
    <location>
        <begin position="263"/>
        <end position="287"/>
    </location>
</feature>
<keyword evidence="7" id="KW-0067">ATP-binding</keyword>
<keyword evidence="3" id="KW-0597">Phosphoprotein</keyword>
<evidence type="ECO:0000256" key="5">
    <source>
        <dbReference type="ARBA" id="ARBA00022741"/>
    </source>
</evidence>
<feature type="transmembrane region" description="Helical" evidence="9">
    <location>
        <begin position="195"/>
        <end position="221"/>
    </location>
</feature>
<evidence type="ECO:0000256" key="8">
    <source>
        <dbReference type="ARBA" id="ARBA00023012"/>
    </source>
</evidence>
<dbReference type="InterPro" id="IPR036890">
    <property type="entry name" value="HATPase_C_sf"/>
</dbReference>
<feature type="domain" description="Histidine kinase/HSP90-like ATPase" evidence="10">
    <location>
        <begin position="541"/>
        <end position="632"/>
    </location>
</feature>
<feature type="transmembrane region" description="Helical" evidence="9">
    <location>
        <begin position="74"/>
        <end position="93"/>
    </location>
</feature>
<protein>
    <recommendedName>
        <fullName evidence="2">histidine kinase</fullName>
        <ecNumber evidence="2">2.7.13.3</ecNumber>
    </recommendedName>
</protein>
<evidence type="ECO:0000313" key="11">
    <source>
        <dbReference type="EMBL" id="MEQ3539701.1"/>
    </source>
</evidence>
<keyword evidence="8" id="KW-0902">Two-component regulatory system</keyword>
<dbReference type="EC" id="2.7.13.3" evidence="2"/>
<feature type="transmembrane region" description="Helical" evidence="9">
    <location>
        <begin position="134"/>
        <end position="154"/>
    </location>
</feature>
<accession>A0ABV1JVH5</accession>
<evidence type="ECO:0000256" key="3">
    <source>
        <dbReference type="ARBA" id="ARBA00022553"/>
    </source>
</evidence>
<keyword evidence="9" id="KW-0472">Membrane</keyword>
<keyword evidence="5" id="KW-0547">Nucleotide-binding</keyword>
<feature type="transmembrane region" description="Helical" evidence="9">
    <location>
        <begin position="12"/>
        <end position="31"/>
    </location>
</feature>
<feature type="transmembrane region" description="Helical" evidence="9">
    <location>
        <begin position="160"/>
        <end position="183"/>
    </location>
</feature>
<dbReference type="InterPro" id="IPR003594">
    <property type="entry name" value="HATPase_dom"/>
</dbReference>
<evidence type="ECO:0000256" key="4">
    <source>
        <dbReference type="ARBA" id="ARBA00022679"/>
    </source>
</evidence>
<dbReference type="Pfam" id="PF02518">
    <property type="entry name" value="HATPase_c"/>
    <property type="match status" value="1"/>
</dbReference>
<reference evidence="11 12" key="1">
    <citation type="submission" date="2024-03" db="EMBL/GenBank/DDBJ databases">
        <title>Draft genome sequence of Pseudonocardia tropica JCM 19149.</title>
        <authorList>
            <person name="Butdee W."/>
            <person name="Duangmal K."/>
        </authorList>
    </citation>
    <scope>NUCLEOTIDE SEQUENCE [LARGE SCALE GENOMIC DNA]</scope>
    <source>
        <strain evidence="11 12">JCM 19149</strain>
    </source>
</reference>
<keyword evidence="12" id="KW-1185">Reference proteome</keyword>
<sequence>MRRVRETVGRRPGWAACAALGTLAFVPTLLLPWHEPEFRLGPGVAPAMAAAGVAILLAAASVPRGPTGGTAPVTGLLGVAVLAYPSLLALAAAGAGGPVAGVLAGGWHVLALTLVTLAPVLAGGRAVGRRHRRWEAAVLGAAAASLALDLTVLAGGGATWAGVALAVFLGSFAVAPVATWTAVAGTGGETRRRAILAALASVVPVAVIAWCTTLGVLVAGIGAGDDVSVSALMLGFAAGTLLCALATLATLAPAGAVVLRTRVVVRALHALLGVLVLIAGTTVALLLPADVVAPGWALLVGAVAAAALAWPWLRLHAWLGRVVDPSAELRHELSLIGDVAEGEHRRAALLVLRRLVEDPELTLHLRVDADTWAGADAAVSPAPGDAVVLATGDGAPTVLARASGPDAAARLAPLGDCTPLLRAALLEARVVHASGRAAAAAEHERRRIAQDLHDGLQGRLLGLALNLQLSGQAVDDPAARLLLEETVGTLRAAVEEVRALGGGRQPELLARGGLAPALESLFRGVRPVVALDVPATRLATEVETTAYLVVSEAAANALKHAGSDAVGVRVRTGRGSVVVTVTDDGRGGADPRSGSGLRGLAERVAATGGVLVVRDATGGPGTVVEAVLPCGS</sequence>
<comment type="catalytic activity">
    <reaction evidence="1">
        <text>ATP + protein L-histidine = ADP + protein N-phospho-L-histidine.</text>
        <dbReference type="EC" id="2.7.13.3"/>
    </reaction>
</comment>
<organism evidence="11 12">
    <name type="scientific">Pseudonocardia tropica</name>
    <dbReference type="NCBI Taxonomy" id="681289"/>
    <lineage>
        <taxon>Bacteria</taxon>
        <taxon>Bacillati</taxon>
        <taxon>Actinomycetota</taxon>
        <taxon>Actinomycetes</taxon>
        <taxon>Pseudonocardiales</taxon>
        <taxon>Pseudonocardiaceae</taxon>
        <taxon>Pseudonocardia</taxon>
    </lineage>
</organism>
<keyword evidence="9" id="KW-1133">Transmembrane helix</keyword>
<dbReference type="InterPro" id="IPR011712">
    <property type="entry name" value="Sig_transdc_His_kin_sub3_dim/P"/>
</dbReference>
<dbReference type="RefSeq" id="WP_345648803.1">
    <property type="nucleotide sequence ID" value="NZ_BAABLY010000059.1"/>
</dbReference>
<keyword evidence="9" id="KW-0812">Transmembrane</keyword>
<evidence type="ECO:0000256" key="6">
    <source>
        <dbReference type="ARBA" id="ARBA00022777"/>
    </source>
</evidence>
<dbReference type="Gene3D" id="1.20.5.1930">
    <property type="match status" value="1"/>
</dbReference>
<evidence type="ECO:0000313" key="12">
    <source>
        <dbReference type="Proteomes" id="UP001464923"/>
    </source>
</evidence>
<dbReference type="PANTHER" id="PTHR24421">
    <property type="entry name" value="NITRATE/NITRITE SENSOR PROTEIN NARX-RELATED"/>
    <property type="match status" value="1"/>
</dbReference>